<dbReference type="PROSITE" id="PS01359">
    <property type="entry name" value="ZF_PHD_1"/>
    <property type="match status" value="1"/>
</dbReference>
<dbReference type="OrthoDB" id="5876800at2759"/>
<evidence type="ECO:0000256" key="4">
    <source>
        <dbReference type="ARBA" id="ARBA00022737"/>
    </source>
</evidence>
<dbReference type="PANTHER" id="PTHR46430">
    <property type="entry name" value="PROTEIN SKT5-RELATED"/>
    <property type="match status" value="1"/>
</dbReference>
<sequence>MEDEPVQPPDPTPTESPLTKADEDACPSCREDVHGEKNNWIRCDACKTWFHWACAGNGGDPELINKWYCGPCMIEKPSRVMTLKIPARKSSRKRTQLDYASLNAGVDSDPSRWLRVIQSKPIKDDNFKRMKGADVGLEWLENDETAMREPIVVESPEGLVMKMPPPEFTVQDVADQIGHETPVEVIDVATQSNSPGWTLGRWAEYYNTEPSKRDKIRNVISLEISGTKLADQVLPPRLVRELDWVEKFWPSTRKGKGHAYPKVQLYCLMGVASAWTDWHVDFAGSSVYYHILGGSKVFYFIRPTPANFQAYERWSGTEMQSNVWLGDMVDEVVKVTLHAGNTMIIPTGWIHAVHTPIDSLVFGGNFLHSYNVATQLKVIDIEKATHVPKKFRFPLFVKLCWYVGDKYLRDLKSKEEFPPRVLESLEALSRFLVSESRTMERGTEAARREAKENVPSDRVKDAPAVARELRWRVRLAAGATSDDEDLGRPVQKHMVNGHKRKRSPAGTTAGVEFRNFQPKGWDVVNELPQESGERVVNVHPPSTTDKWEQNWTDWNEELEDPDAGEQAAVEKTRDVVIKVRKTEGGVERQRIERVMEKWVWKDASLKLEEGDPQDVEMKTADDEFVAKERGTTSLSPWSVGFFSCSVLIMYDPDSSLAYDQPEQSSQDHVLVENAHWDDNYHGAPSNTLPNWAPVQHAPQDPVDYYGTNHHLSNPAFTRHPNFSVPSLPSNSQRLEYDDVPPLPNFNPSSIIDNMNAMRLGDPVPRGTSAMSYSSDPVLRAGTSVSTHSPGQRGPYPPRYASTLPSAPNMNVARPLQVRQPSERSHTVDEASLYSSSSDHHSGGYRDTVETSRLSADTNIVDMYSDNHSSATSYSHSPPYPQRQLQGGRQGAQASLPPAYYPPGPGPTHAGSPHPDEYDYLYAAASDVLGMGPPPPQNHVPVYPAGPAYGSQASLPLSQSSSYLAPPGPGPYGGNPGMSPYGGPANPSVPQGLDDPEFELRPSSLQGSTSTSVNPRARKMKAVDLTAPPITKEYIDQYRQRIKADPDPEAHFLYAKYLIDAAKKIGADARDQRAVKKYRDLLVQESLKTVRRLAEQKEAYDEAQFFLANCFGTGSLGLQVDHERAYHLYLQAAKQNHAAASYRVAVCNEIGAGTRRDPERAAAFYRKAASLGDTAAMYKLGMILLLGSLRVPKNPREAINWLKRAAEQADEENPHALHELAMLHEMPNSQLVIHDPAHAKSLYEQAARLGYTQSQFKLGQCYEYGTLTCPVDPRRSIAWYTKAAEKGYAEAELAVSGWYLTGSEGVLKQSDYEAYLWARRAANKGLSKAEYAVGYYAEVGIGIKQDIEFARKWYMRAAAQDNKRAKDRLTEMKRMGNKRSNVGRPTRQQAKDECVIC</sequence>
<keyword evidence="4" id="KW-0677">Repeat</keyword>
<comment type="caution">
    <text evidence="12">The sequence shown here is derived from an EMBL/GenBank/DDBJ whole genome shotgun (WGS) entry which is preliminary data.</text>
</comment>
<dbReference type="SMART" id="SM00249">
    <property type="entry name" value="PHD"/>
    <property type="match status" value="1"/>
</dbReference>
<dbReference type="Pfam" id="PF17811">
    <property type="entry name" value="JHD"/>
    <property type="match status" value="1"/>
</dbReference>
<dbReference type="SUPFAM" id="SSF81901">
    <property type="entry name" value="HCP-like"/>
    <property type="match status" value="1"/>
</dbReference>
<dbReference type="SMART" id="SM00558">
    <property type="entry name" value="JmjC"/>
    <property type="match status" value="1"/>
</dbReference>
<dbReference type="Gene3D" id="1.25.40.10">
    <property type="entry name" value="Tetratricopeptide repeat domain"/>
    <property type="match status" value="2"/>
</dbReference>
<feature type="region of interest" description="Disordered" evidence="9">
    <location>
        <begin position="767"/>
        <end position="850"/>
    </location>
</feature>
<keyword evidence="7" id="KW-0539">Nucleus</keyword>
<feature type="compositionally biased region" description="Polar residues" evidence="9">
    <location>
        <begin position="1002"/>
        <end position="1013"/>
    </location>
</feature>
<reference evidence="12 13" key="1">
    <citation type="submission" date="2016-03" db="EMBL/GenBank/DDBJ databases">
        <title>Comparative genomics of the ectomycorrhizal sister species Rhizopogon vinicolor and Rhizopogon vesiculosus (Basidiomycota: Boletales) reveals a divergence of the mating type B locus.</title>
        <authorList>
            <person name="Mujic A.B."/>
            <person name="Kuo A."/>
            <person name="Tritt A."/>
            <person name="Lipzen A."/>
            <person name="Chen C."/>
            <person name="Johnson J."/>
            <person name="Sharma A."/>
            <person name="Barry K."/>
            <person name="Grigoriev I.V."/>
            <person name="Spatafora J.W."/>
        </authorList>
    </citation>
    <scope>NUCLEOTIDE SEQUENCE [LARGE SCALE GENOMIC DNA]</scope>
    <source>
        <strain evidence="12 13">AM-OR11-056</strain>
    </source>
</reference>
<dbReference type="InterPro" id="IPR001965">
    <property type="entry name" value="Znf_PHD"/>
</dbReference>
<dbReference type="Gene3D" id="2.60.120.650">
    <property type="entry name" value="Cupin"/>
    <property type="match status" value="1"/>
</dbReference>
<dbReference type="PANTHER" id="PTHR46430:SF3">
    <property type="entry name" value="ACTIVATOR OF C KINASE PROTEIN 1"/>
    <property type="match status" value="1"/>
</dbReference>
<keyword evidence="3" id="KW-0479">Metal-binding</keyword>
<dbReference type="InterPro" id="IPR003347">
    <property type="entry name" value="JmjC_dom"/>
</dbReference>
<evidence type="ECO:0000259" key="11">
    <source>
        <dbReference type="PROSITE" id="PS51184"/>
    </source>
</evidence>
<keyword evidence="5 8" id="KW-0863">Zinc-finger</keyword>
<feature type="region of interest" description="Disordered" evidence="9">
    <location>
        <begin position="952"/>
        <end position="1015"/>
    </location>
</feature>
<proteinExistence type="predicted"/>
<evidence type="ECO:0000313" key="12">
    <source>
        <dbReference type="EMBL" id="OJA11588.1"/>
    </source>
</evidence>
<dbReference type="InterPro" id="IPR011011">
    <property type="entry name" value="Znf_FYVE_PHD"/>
</dbReference>
<protein>
    <submittedName>
        <fullName evidence="12">Uncharacterized protein</fullName>
    </submittedName>
</protein>
<evidence type="ECO:0000256" key="2">
    <source>
        <dbReference type="ARBA" id="ARBA00004123"/>
    </source>
</evidence>
<dbReference type="PROSITE" id="PS50016">
    <property type="entry name" value="ZF_PHD_2"/>
    <property type="match status" value="1"/>
</dbReference>
<gene>
    <name evidence="12" type="ORF">AZE42_01957</name>
</gene>
<dbReference type="InterPro" id="IPR006597">
    <property type="entry name" value="Sel1-like"/>
</dbReference>
<evidence type="ECO:0000256" key="1">
    <source>
        <dbReference type="ARBA" id="ARBA00003909"/>
    </source>
</evidence>
<dbReference type="PROSITE" id="PS51184">
    <property type="entry name" value="JMJC"/>
    <property type="match status" value="1"/>
</dbReference>
<dbReference type="InterPro" id="IPR041070">
    <property type="entry name" value="JHD"/>
</dbReference>
<evidence type="ECO:0000259" key="10">
    <source>
        <dbReference type="PROSITE" id="PS50016"/>
    </source>
</evidence>
<dbReference type="GO" id="GO:0005634">
    <property type="term" value="C:nucleus"/>
    <property type="evidence" value="ECO:0007669"/>
    <property type="project" value="UniProtKB-SubCell"/>
</dbReference>
<dbReference type="InterPro" id="IPR051726">
    <property type="entry name" value="Chitin_Synth_Reg"/>
</dbReference>
<feature type="compositionally biased region" description="Polar residues" evidence="9">
    <location>
        <begin position="865"/>
        <end position="875"/>
    </location>
</feature>
<accession>A0A1J8QIM3</accession>
<keyword evidence="6" id="KW-0862">Zinc</keyword>
<dbReference type="STRING" id="180088.A0A1J8QIM3"/>
<feature type="compositionally biased region" description="Pro residues" evidence="9">
    <location>
        <begin position="1"/>
        <end position="14"/>
    </location>
</feature>
<dbReference type="Pfam" id="PF08238">
    <property type="entry name" value="Sel1"/>
    <property type="match status" value="7"/>
</dbReference>
<dbReference type="Pfam" id="PF02373">
    <property type="entry name" value="JmjC"/>
    <property type="match status" value="1"/>
</dbReference>
<organism evidence="12 13">
    <name type="scientific">Rhizopogon vesiculosus</name>
    <dbReference type="NCBI Taxonomy" id="180088"/>
    <lineage>
        <taxon>Eukaryota</taxon>
        <taxon>Fungi</taxon>
        <taxon>Dikarya</taxon>
        <taxon>Basidiomycota</taxon>
        <taxon>Agaricomycotina</taxon>
        <taxon>Agaricomycetes</taxon>
        <taxon>Agaricomycetidae</taxon>
        <taxon>Boletales</taxon>
        <taxon>Suillineae</taxon>
        <taxon>Rhizopogonaceae</taxon>
        <taxon>Rhizopogon</taxon>
    </lineage>
</organism>
<dbReference type="InterPro" id="IPR011990">
    <property type="entry name" value="TPR-like_helical_dom_sf"/>
</dbReference>
<dbReference type="EMBL" id="LVVM01004998">
    <property type="protein sequence ID" value="OJA11588.1"/>
    <property type="molecule type" value="Genomic_DNA"/>
</dbReference>
<dbReference type="SMART" id="SM00671">
    <property type="entry name" value="SEL1"/>
    <property type="match status" value="7"/>
</dbReference>
<feature type="region of interest" description="Disordered" evidence="9">
    <location>
        <begin position="1"/>
        <end position="24"/>
    </location>
</feature>
<evidence type="ECO:0000256" key="3">
    <source>
        <dbReference type="ARBA" id="ARBA00022723"/>
    </source>
</evidence>
<feature type="domain" description="PHD-type" evidence="10">
    <location>
        <begin position="23"/>
        <end position="75"/>
    </location>
</feature>
<evidence type="ECO:0000256" key="8">
    <source>
        <dbReference type="PROSITE-ProRule" id="PRU00146"/>
    </source>
</evidence>
<feature type="compositionally biased region" description="Low complexity" evidence="9">
    <location>
        <begin position="952"/>
        <end position="964"/>
    </location>
</feature>
<dbReference type="SUPFAM" id="SSF51197">
    <property type="entry name" value="Clavaminate synthase-like"/>
    <property type="match status" value="1"/>
</dbReference>
<feature type="domain" description="JmjC" evidence="11">
    <location>
        <begin position="224"/>
        <end position="383"/>
    </location>
</feature>
<feature type="compositionally biased region" description="Low complexity" evidence="9">
    <location>
        <begin position="881"/>
        <end position="897"/>
    </location>
</feature>
<dbReference type="InterPro" id="IPR019787">
    <property type="entry name" value="Znf_PHD-finger"/>
</dbReference>
<evidence type="ECO:0000256" key="5">
    <source>
        <dbReference type="ARBA" id="ARBA00022771"/>
    </source>
</evidence>
<evidence type="ECO:0000256" key="9">
    <source>
        <dbReference type="SAM" id="MobiDB-lite"/>
    </source>
</evidence>
<name>A0A1J8QIM3_9AGAM</name>
<dbReference type="Proteomes" id="UP000183567">
    <property type="component" value="Unassembled WGS sequence"/>
</dbReference>
<dbReference type="InterPro" id="IPR019786">
    <property type="entry name" value="Zinc_finger_PHD-type_CS"/>
</dbReference>
<evidence type="ECO:0000256" key="7">
    <source>
        <dbReference type="ARBA" id="ARBA00023242"/>
    </source>
</evidence>
<feature type="compositionally biased region" description="Basic and acidic residues" evidence="9">
    <location>
        <begin position="837"/>
        <end position="849"/>
    </location>
</feature>
<evidence type="ECO:0000313" key="13">
    <source>
        <dbReference type="Proteomes" id="UP000183567"/>
    </source>
</evidence>
<dbReference type="GO" id="GO:0008270">
    <property type="term" value="F:zinc ion binding"/>
    <property type="evidence" value="ECO:0007669"/>
    <property type="project" value="UniProtKB-KW"/>
</dbReference>
<feature type="region of interest" description="Disordered" evidence="9">
    <location>
        <begin position="864"/>
        <end position="916"/>
    </location>
</feature>
<comment type="subcellular location">
    <subcellularLocation>
        <location evidence="2">Nucleus</location>
    </subcellularLocation>
</comment>
<comment type="function">
    <text evidence="1">Histone demethylase that specifically demethylates 'Lys-36' of histone H3, thereby playing a central role in histone code.</text>
</comment>
<dbReference type="Pfam" id="PF00628">
    <property type="entry name" value="PHD"/>
    <property type="match status" value="1"/>
</dbReference>
<keyword evidence="13" id="KW-1185">Reference proteome</keyword>
<dbReference type="SUPFAM" id="SSF57903">
    <property type="entry name" value="FYVE/PHD zinc finger"/>
    <property type="match status" value="1"/>
</dbReference>
<evidence type="ECO:0000256" key="6">
    <source>
        <dbReference type="ARBA" id="ARBA00022833"/>
    </source>
</evidence>